<dbReference type="EMBL" id="BMAU01021304">
    <property type="protein sequence ID" value="GFY11084.1"/>
    <property type="molecule type" value="Genomic_DNA"/>
</dbReference>
<name>A0A8X6SCN0_TRICX</name>
<feature type="chain" id="PRO_5036497205" description="C2H2-type domain-containing protein" evidence="1">
    <location>
        <begin position="20"/>
        <end position="170"/>
    </location>
</feature>
<keyword evidence="1" id="KW-0732">Signal</keyword>
<accession>A0A8X6SCN0</accession>
<dbReference type="PANTHER" id="PTHR47326:SF1">
    <property type="entry name" value="HTH PSQ-TYPE DOMAIN-CONTAINING PROTEIN"/>
    <property type="match status" value="1"/>
</dbReference>
<reference evidence="2" key="1">
    <citation type="submission" date="2020-08" db="EMBL/GenBank/DDBJ databases">
        <title>Multicomponent nature underlies the extraordinary mechanical properties of spider dragline silk.</title>
        <authorList>
            <person name="Kono N."/>
            <person name="Nakamura H."/>
            <person name="Mori M."/>
            <person name="Yoshida Y."/>
            <person name="Ohtoshi R."/>
            <person name="Malay A.D."/>
            <person name="Moran D.A.P."/>
            <person name="Tomita M."/>
            <person name="Numata K."/>
            <person name="Arakawa K."/>
        </authorList>
    </citation>
    <scope>NUCLEOTIDE SEQUENCE</scope>
</reference>
<dbReference type="Proteomes" id="UP000887159">
    <property type="component" value="Unassembled WGS sequence"/>
</dbReference>
<proteinExistence type="predicted"/>
<feature type="signal peptide" evidence="1">
    <location>
        <begin position="1"/>
        <end position="19"/>
    </location>
</feature>
<dbReference type="PANTHER" id="PTHR47326">
    <property type="entry name" value="TRANSPOSABLE ELEMENT TC3 TRANSPOSASE-LIKE PROTEIN"/>
    <property type="match status" value="1"/>
</dbReference>
<dbReference type="InterPro" id="IPR036397">
    <property type="entry name" value="RNaseH_sf"/>
</dbReference>
<evidence type="ECO:0000313" key="2">
    <source>
        <dbReference type="EMBL" id="GFY11084.1"/>
    </source>
</evidence>
<gene>
    <name evidence="2" type="ORF">TNCV_4470701</name>
</gene>
<dbReference type="Gene3D" id="3.30.420.10">
    <property type="entry name" value="Ribonuclease H-like superfamily/Ribonuclease H"/>
    <property type="match status" value="1"/>
</dbReference>
<dbReference type="AlphaFoldDB" id="A0A8X6SCN0"/>
<protein>
    <recommendedName>
        <fullName evidence="4">C2H2-type domain-containing protein</fullName>
    </recommendedName>
</protein>
<dbReference type="GO" id="GO:0003676">
    <property type="term" value="F:nucleic acid binding"/>
    <property type="evidence" value="ECO:0007669"/>
    <property type="project" value="InterPro"/>
</dbReference>
<evidence type="ECO:0008006" key="4">
    <source>
        <dbReference type="Google" id="ProtNLM"/>
    </source>
</evidence>
<organism evidence="2 3">
    <name type="scientific">Trichonephila clavipes</name>
    <name type="common">Golden silk orbweaver</name>
    <name type="synonym">Nephila clavipes</name>
    <dbReference type="NCBI Taxonomy" id="2585209"/>
    <lineage>
        <taxon>Eukaryota</taxon>
        <taxon>Metazoa</taxon>
        <taxon>Ecdysozoa</taxon>
        <taxon>Arthropoda</taxon>
        <taxon>Chelicerata</taxon>
        <taxon>Arachnida</taxon>
        <taxon>Araneae</taxon>
        <taxon>Araneomorphae</taxon>
        <taxon>Entelegynae</taxon>
        <taxon>Araneoidea</taxon>
        <taxon>Nephilidae</taxon>
        <taxon>Trichonephila</taxon>
    </lineage>
</organism>
<keyword evidence="3" id="KW-1185">Reference proteome</keyword>
<evidence type="ECO:0000256" key="1">
    <source>
        <dbReference type="SAM" id="SignalP"/>
    </source>
</evidence>
<comment type="caution">
    <text evidence="2">The sequence shown here is derived from an EMBL/GenBank/DDBJ whole genome shotgun (WGS) entry which is preliminary data.</text>
</comment>
<sequence length="170" mass="19600">MTFFLYLLKGNIGCLVVRASDTRPEGLDSVPDATKYPPSTHGFHVEIGKEESGGVAIYRPFGEVRRTKSYCHLCQVIYSQFGLAIHQNDHQARRRFVEWAQNEIAVVPDFHKRILFNDEAHFWLNGYVNQQNCRIWSEANPQVYVETPLHPEKLTVWCALWAGGILLQKR</sequence>
<evidence type="ECO:0000313" key="3">
    <source>
        <dbReference type="Proteomes" id="UP000887159"/>
    </source>
</evidence>